<dbReference type="Proteomes" id="UP000007073">
    <property type="component" value="Chromosome"/>
</dbReference>
<dbReference type="HOGENOM" id="CLU_222182_0_0_7"/>
<sequence>MKKKSYVRPRIVGSAAVHPC</sequence>
<proteinExistence type="predicted"/>
<keyword evidence="2" id="KW-1185">Reference proteome</keyword>
<dbReference type="AlphaFoldDB" id="J7LW82"/>
<reference evidence="1 2" key="2">
    <citation type="journal article" date="2009" name="BMC Microbiol.">
        <title>The genome sequence of Geobacter metallireducens: features of metabolism, physiology and regulation common and dissimilar to Geobacter sulfurreducens.</title>
        <authorList>
            <person name="Aklujkar M."/>
            <person name="Krushkal J."/>
            <person name="DiBartolo G."/>
            <person name="Lapidus A."/>
            <person name="Land M.L."/>
            <person name="Lovley D.R."/>
        </authorList>
    </citation>
    <scope>NUCLEOTIDE SEQUENCE [LARGE SCALE GENOMIC DNA]</scope>
    <source>
        <strain evidence="2">ATCC 53774 / DSM 7210 / GS-15</strain>
    </source>
</reference>
<evidence type="ECO:0000313" key="1">
    <source>
        <dbReference type="EMBL" id="AFR42800.1"/>
    </source>
</evidence>
<protein>
    <submittedName>
        <fullName evidence="1">Uncharacterized protein</fullName>
    </submittedName>
</protein>
<organism evidence="1 2">
    <name type="scientific">Geobacter metallireducens (strain ATCC 53774 / DSM 7210 / GS-15)</name>
    <dbReference type="NCBI Taxonomy" id="269799"/>
    <lineage>
        <taxon>Bacteria</taxon>
        <taxon>Pseudomonadati</taxon>
        <taxon>Thermodesulfobacteriota</taxon>
        <taxon>Desulfuromonadia</taxon>
        <taxon>Geobacterales</taxon>
        <taxon>Geobacteraceae</taxon>
        <taxon>Geobacter</taxon>
    </lineage>
</organism>
<evidence type="ECO:0000313" key="2">
    <source>
        <dbReference type="Proteomes" id="UP000007073"/>
    </source>
</evidence>
<gene>
    <name evidence="1" type="ordered locus">Gmet_3586</name>
</gene>
<dbReference type="EMBL" id="CP000148">
    <property type="protein sequence ID" value="AFR42800.1"/>
    <property type="molecule type" value="Genomic_DNA"/>
</dbReference>
<accession>J7LW82</accession>
<dbReference type="STRING" id="269799.Gmet_3586"/>
<dbReference type="KEGG" id="gme:Gmet_3586"/>
<name>J7LW82_GEOMG</name>
<reference evidence="1 2" key="1">
    <citation type="submission" date="2005-10" db="EMBL/GenBank/DDBJ databases">
        <title>Complete sequence of Geobacter metallireducens GS-15.</title>
        <authorList>
            <consortium name="US DOE Joint Genome Institute"/>
            <person name="Copeland A."/>
            <person name="Lucas S."/>
            <person name="Lapidus A."/>
            <person name="Barry K."/>
            <person name="Detter J.C."/>
            <person name="Glavina T."/>
            <person name="Hammon N."/>
            <person name="Israni S."/>
            <person name="Pitluck S."/>
            <person name="Di Bartolo G."/>
            <person name="Chain P."/>
            <person name="Schmutz J."/>
            <person name="Larimer F."/>
            <person name="Land M."/>
            <person name="Kyrpides N."/>
            <person name="Ivanova N."/>
            <person name="Richardson P."/>
        </authorList>
    </citation>
    <scope>NUCLEOTIDE SEQUENCE [LARGE SCALE GENOMIC DNA]</scope>
    <source>
        <strain evidence="2">ATCC 53774 / DSM 7210 / GS-15</strain>
    </source>
</reference>